<evidence type="ECO:0000313" key="2">
    <source>
        <dbReference type="EMBL" id="GGQ26546.1"/>
    </source>
</evidence>
<feature type="compositionally biased region" description="Polar residues" evidence="1">
    <location>
        <begin position="1"/>
        <end position="14"/>
    </location>
</feature>
<feature type="region of interest" description="Disordered" evidence="1">
    <location>
        <begin position="1"/>
        <end position="62"/>
    </location>
</feature>
<feature type="compositionally biased region" description="Low complexity" evidence="1">
    <location>
        <begin position="30"/>
        <end position="57"/>
    </location>
</feature>
<dbReference type="EMBL" id="BMQJ01000022">
    <property type="protein sequence ID" value="GGQ26546.1"/>
    <property type="molecule type" value="Genomic_DNA"/>
</dbReference>
<dbReference type="Proteomes" id="UP000611554">
    <property type="component" value="Unassembled WGS sequence"/>
</dbReference>
<gene>
    <name evidence="2" type="ORF">GCM10010140_65920</name>
</gene>
<comment type="caution">
    <text evidence="2">The sequence shown here is derived from an EMBL/GenBank/DDBJ whole genome shotgun (WGS) entry which is preliminary data.</text>
</comment>
<proteinExistence type="predicted"/>
<name>A0ABQ2RFD0_9ACTN</name>
<accession>A0ABQ2RFD0</accession>
<evidence type="ECO:0000256" key="1">
    <source>
        <dbReference type="SAM" id="MobiDB-lite"/>
    </source>
</evidence>
<protein>
    <submittedName>
        <fullName evidence="2">Uncharacterized protein</fullName>
    </submittedName>
</protein>
<evidence type="ECO:0000313" key="3">
    <source>
        <dbReference type="Proteomes" id="UP000611554"/>
    </source>
</evidence>
<keyword evidence="3" id="KW-1185">Reference proteome</keyword>
<organism evidence="2 3">
    <name type="scientific">Streptosporangium pseudovulgare</name>
    <dbReference type="NCBI Taxonomy" id="35765"/>
    <lineage>
        <taxon>Bacteria</taxon>
        <taxon>Bacillati</taxon>
        <taxon>Actinomycetota</taxon>
        <taxon>Actinomycetes</taxon>
        <taxon>Streptosporangiales</taxon>
        <taxon>Streptosporangiaceae</taxon>
        <taxon>Streptosporangium</taxon>
    </lineage>
</organism>
<sequence length="115" mass="12094">MGTPASRVNPQVISAGTAPPEYVPPEMSRSRATAAAATQTSTAQPRRPAPGAGRGAADGSRNLMWHVTQSHTQHGIGPEEGRLLLRKVGRLLQVAAGSGRPMGRFPSSQRLWCTA</sequence>
<reference evidence="3" key="1">
    <citation type="journal article" date="2019" name="Int. J. Syst. Evol. Microbiol.">
        <title>The Global Catalogue of Microorganisms (GCM) 10K type strain sequencing project: providing services to taxonomists for standard genome sequencing and annotation.</title>
        <authorList>
            <consortium name="The Broad Institute Genomics Platform"/>
            <consortium name="The Broad Institute Genome Sequencing Center for Infectious Disease"/>
            <person name="Wu L."/>
            <person name="Ma J."/>
        </authorList>
    </citation>
    <scope>NUCLEOTIDE SEQUENCE [LARGE SCALE GENOMIC DNA]</scope>
    <source>
        <strain evidence="3">JCM 3115</strain>
    </source>
</reference>